<name>A0A4Q9HRF8_STRKA</name>
<evidence type="ECO:0000313" key="2">
    <source>
        <dbReference type="EMBL" id="TBO57568.1"/>
    </source>
</evidence>
<dbReference type="RefSeq" id="WP_131124536.1">
    <property type="nucleotide sequence ID" value="NZ_SIXH01000213.1"/>
</dbReference>
<organism evidence="2 3">
    <name type="scientific">Streptomyces kasugaensis</name>
    <dbReference type="NCBI Taxonomy" id="1946"/>
    <lineage>
        <taxon>Bacteria</taxon>
        <taxon>Bacillati</taxon>
        <taxon>Actinomycetota</taxon>
        <taxon>Actinomycetes</taxon>
        <taxon>Kitasatosporales</taxon>
        <taxon>Streptomycetaceae</taxon>
        <taxon>Streptomyces</taxon>
    </lineage>
</organism>
<protein>
    <submittedName>
        <fullName evidence="2">DUF1453 domain-containing protein</fullName>
    </submittedName>
</protein>
<sequence length="159" mass="16888">MNPWLLTAIIVVLVVAVVIKRRIGEPVNVRELFGAPVILTGIGVLSLVKMTGVTGTDYAWVVTGSVLGIALGALRGTSIELTHRNGALWQRYTGRTFLVMVGSLVTMAGFNFLAMKMGMHESARPIPLSVGVSFLGESLIVGRRGMLSGIPFAPAARGR</sequence>
<dbReference type="Proteomes" id="UP000292452">
    <property type="component" value="Unassembled WGS sequence"/>
</dbReference>
<reference evidence="2 3" key="1">
    <citation type="submission" date="2019-02" db="EMBL/GenBank/DDBJ databases">
        <title>Draft Genome Sequence of Streptomyces sp. AM-2504, identified by 16S rRNA comparative analysis as a Streptomyces Kasugaensis strain.</title>
        <authorList>
            <person name="Napolioni V."/>
            <person name="Giuliodori A.M."/>
            <person name="Spurio R."/>
            <person name="Fabbretti A."/>
        </authorList>
    </citation>
    <scope>NUCLEOTIDE SEQUENCE [LARGE SCALE GENOMIC DNA]</scope>
    <source>
        <strain evidence="2 3">AM-2504</strain>
    </source>
</reference>
<feature type="transmembrane region" description="Helical" evidence="1">
    <location>
        <begin position="96"/>
        <end position="114"/>
    </location>
</feature>
<keyword evidence="1" id="KW-0812">Transmembrane</keyword>
<evidence type="ECO:0000313" key="3">
    <source>
        <dbReference type="Proteomes" id="UP000292452"/>
    </source>
</evidence>
<evidence type="ECO:0000256" key="1">
    <source>
        <dbReference type="SAM" id="Phobius"/>
    </source>
</evidence>
<dbReference type="EMBL" id="SIXH01000213">
    <property type="protein sequence ID" value="TBO57568.1"/>
    <property type="molecule type" value="Genomic_DNA"/>
</dbReference>
<gene>
    <name evidence="2" type="ORF">EYS09_22050</name>
</gene>
<keyword evidence="3" id="KW-1185">Reference proteome</keyword>
<keyword evidence="1" id="KW-0472">Membrane</keyword>
<keyword evidence="1" id="KW-1133">Transmembrane helix</keyword>
<comment type="caution">
    <text evidence="2">The sequence shown here is derived from an EMBL/GenBank/DDBJ whole genome shotgun (WGS) entry which is preliminary data.</text>
</comment>
<feature type="transmembrane region" description="Helical" evidence="1">
    <location>
        <begin position="58"/>
        <end position="76"/>
    </location>
</feature>
<dbReference type="AlphaFoldDB" id="A0A4Q9HRF8"/>
<proteinExistence type="predicted"/>
<feature type="transmembrane region" description="Helical" evidence="1">
    <location>
        <begin position="32"/>
        <end position="51"/>
    </location>
</feature>
<accession>A0A4Q9HRF8</accession>